<dbReference type="CDD" id="cd04301">
    <property type="entry name" value="NAT_SF"/>
    <property type="match status" value="1"/>
</dbReference>
<accession>A0A7X5XTV5</accession>
<dbReference type="InterPro" id="IPR000182">
    <property type="entry name" value="GNAT_dom"/>
</dbReference>
<dbReference type="GO" id="GO:0016747">
    <property type="term" value="F:acyltransferase activity, transferring groups other than amino-acyl groups"/>
    <property type="evidence" value="ECO:0007669"/>
    <property type="project" value="InterPro"/>
</dbReference>
<evidence type="ECO:0000313" key="3">
    <source>
        <dbReference type="Proteomes" id="UP000535078"/>
    </source>
</evidence>
<reference evidence="2 3" key="1">
    <citation type="submission" date="2020-03" db="EMBL/GenBank/DDBJ databases">
        <title>Genomic Encyclopedia of Type Strains, Phase IV (KMG-IV): sequencing the most valuable type-strain genomes for metagenomic binning, comparative biology and taxonomic classification.</title>
        <authorList>
            <person name="Goeker M."/>
        </authorList>
    </citation>
    <scope>NUCLEOTIDE SEQUENCE [LARGE SCALE GENOMIC DNA]</scope>
    <source>
        <strain evidence="2 3">DSM 25229</strain>
    </source>
</reference>
<dbReference type="Gene3D" id="3.40.630.30">
    <property type="match status" value="1"/>
</dbReference>
<evidence type="ECO:0000313" key="2">
    <source>
        <dbReference type="EMBL" id="NJB91200.1"/>
    </source>
</evidence>
<dbReference type="PROSITE" id="PS51186">
    <property type="entry name" value="GNAT"/>
    <property type="match status" value="1"/>
</dbReference>
<dbReference type="RefSeq" id="WP_167922530.1">
    <property type="nucleotide sequence ID" value="NZ_JAATIT010000004.1"/>
</dbReference>
<protein>
    <submittedName>
        <fullName evidence="2">Ribosomal protein S18 acetylase RimI-like enzyme</fullName>
    </submittedName>
</protein>
<dbReference type="Proteomes" id="UP000535078">
    <property type="component" value="Unassembled WGS sequence"/>
</dbReference>
<keyword evidence="3" id="KW-1185">Reference proteome</keyword>
<dbReference type="GO" id="GO:0005840">
    <property type="term" value="C:ribosome"/>
    <property type="evidence" value="ECO:0007669"/>
    <property type="project" value="UniProtKB-KW"/>
</dbReference>
<organism evidence="2 3">
    <name type="scientific">Sphingopyxis italica</name>
    <dbReference type="NCBI Taxonomy" id="1129133"/>
    <lineage>
        <taxon>Bacteria</taxon>
        <taxon>Pseudomonadati</taxon>
        <taxon>Pseudomonadota</taxon>
        <taxon>Alphaproteobacteria</taxon>
        <taxon>Sphingomonadales</taxon>
        <taxon>Sphingomonadaceae</taxon>
        <taxon>Sphingopyxis</taxon>
    </lineage>
</organism>
<dbReference type="EMBL" id="JAATIT010000004">
    <property type="protein sequence ID" value="NJB91200.1"/>
    <property type="molecule type" value="Genomic_DNA"/>
</dbReference>
<proteinExistence type="predicted"/>
<comment type="caution">
    <text evidence="2">The sequence shown here is derived from an EMBL/GenBank/DDBJ whole genome shotgun (WGS) entry which is preliminary data.</text>
</comment>
<dbReference type="SUPFAM" id="SSF55729">
    <property type="entry name" value="Acyl-CoA N-acyltransferases (Nat)"/>
    <property type="match status" value="1"/>
</dbReference>
<name>A0A7X5XTV5_9SPHN</name>
<keyword evidence="2" id="KW-0689">Ribosomal protein</keyword>
<feature type="domain" description="N-acetyltransferase" evidence="1">
    <location>
        <begin position="31"/>
        <end position="195"/>
    </location>
</feature>
<evidence type="ECO:0000259" key="1">
    <source>
        <dbReference type="PROSITE" id="PS51186"/>
    </source>
</evidence>
<dbReference type="Pfam" id="PF13302">
    <property type="entry name" value="Acetyltransf_3"/>
    <property type="match status" value="1"/>
</dbReference>
<dbReference type="AlphaFoldDB" id="A0A7X5XTV5"/>
<sequence>MTGTDGQRAAKMPPRIEDIAVHSALNDGTAVCLRTITPDDAPLIRDGIAKLSAESRYLRFFSPAPVLPDAVVVRLADVDGHDHIAWGAICSECPGRPPIGAVHAVRHRHDGPVGEFSVAVLDEFQGRGLARMMAAALLVHCRAEGLGELDVHILSENAAARRLVKSLGAGWAGESAGVAEYRLDVAAAIAALRADTGAPGVRDVLRALEWE</sequence>
<keyword evidence="2" id="KW-0687">Ribonucleoprotein</keyword>
<gene>
    <name evidence="2" type="ORF">GGR90_003402</name>
</gene>
<dbReference type="InterPro" id="IPR016181">
    <property type="entry name" value="Acyl_CoA_acyltransferase"/>
</dbReference>